<proteinExistence type="predicted"/>
<keyword evidence="4" id="KW-1185">Reference proteome</keyword>
<keyword evidence="3" id="KW-0378">Hydrolase</keyword>
<dbReference type="PRINTS" id="PR00111">
    <property type="entry name" value="ABHYDROLASE"/>
</dbReference>
<dbReference type="AlphaFoldDB" id="A0AAJ0U4D0"/>
<dbReference type="InterPro" id="IPR000073">
    <property type="entry name" value="AB_hydrolase_1"/>
</dbReference>
<dbReference type="InterPro" id="IPR051044">
    <property type="entry name" value="MAG_DAG_Lipase"/>
</dbReference>
<name>A0AAJ0U4D0_9GAMM</name>
<dbReference type="EMBL" id="NRSJ01000018">
    <property type="protein sequence ID" value="MBK1705056.1"/>
    <property type="molecule type" value="Genomic_DNA"/>
</dbReference>
<evidence type="ECO:0000313" key="3">
    <source>
        <dbReference type="EMBL" id="MBK1705056.1"/>
    </source>
</evidence>
<dbReference type="SUPFAM" id="SSF53474">
    <property type="entry name" value="alpha/beta-Hydrolases"/>
    <property type="match status" value="1"/>
</dbReference>
<evidence type="ECO:0000313" key="4">
    <source>
        <dbReference type="Proteomes" id="UP001296776"/>
    </source>
</evidence>
<evidence type="ECO:0000259" key="2">
    <source>
        <dbReference type="Pfam" id="PF12146"/>
    </source>
</evidence>
<evidence type="ECO:0000256" key="1">
    <source>
        <dbReference type="SAM" id="MobiDB-lite"/>
    </source>
</evidence>
<organism evidence="3 4">
    <name type="scientific">Halochromatium glycolicum</name>
    <dbReference type="NCBI Taxonomy" id="85075"/>
    <lineage>
        <taxon>Bacteria</taxon>
        <taxon>Pseudomonadati</taxon>
        <taxon>Pseudomonadota</taxon>
        <taxon>Gammaproteobacteria</taxon>
        <taxon>Chromatiales</taxon>
        <taxon>Chromatiaceae</taxon>
        <taxon>Halochromatium</taxon>
    </lineage>
</organism>
<reference evidence="3" key="1">
    <citation type="submission" date="2017-08" db="EMBL/GenBank/DDBJ databases">
        <authorList>
            <person name="Imhoff J.F."/>
            <person name="Rahn T."/>
            <person name="Kuenzel S."/>
            <person name="Neulinger S.C."/>
        </authorList>
    </citation>
    <scope>NUCLEOTIDE SEQUENCE</scope>
    <source>
        <strain evidence="3">DSM 11080</strain>
    </source>
</reference>
<dbReference type="InterPro" id="IPR029058">
    <property type="entry name" value="AB_hydrolase_fold"/>
</dbReference>
<feature type="region of interest" description="Disordered" evidence="1">
    <location>
        <begin position="302"/>
        <end position="349"/>
    </location>
</feature>
<sequence length="349" mass="38183">MPDGYRLPIRRWHGATDPDVVALGLHGFNDYSRAFAPLGEDLAAAGITTYAVDQRGFGDTRQAGRWHGSARLQADLRTLIRLLRARYPQARLAVIGESMGAAVALAASAQSPLDIDALVLIAPAVWSRATMPWYQRLALDVTARTLPALKLTGNGIPIAPSDNKSMLRMMSRDPLVIKATRVDALWGVTNLMDQAATWPDIRHNPEQPPLLILYGERDSIIPPRAFCRFIARVPLDGRTRLGLYADGWHMLPRDLQGAAVRQDILSWLQDPNAPLPSGEEIGPDRARLQRFCQAASPSLAAPRCPIEGEPDHVPDDIPAASRPCSRVASRYDRWPGRGRQGLANGRAGA</sequence>
<accession>A0AAJ0U4D0</accession>
<dbReference type="RefSeq" id="WP_200346270.1">
    <property type="nucleotide sequence ID" value="NZ_NRSJ01000018.1"/>
</dbReference>
<reference evidence="3" key="2">
    <citation type="journal article" date="2020" name="Microorganisms">
        <title>Osmotic Adaptation and Compatible Solute Biosynthesis of Phototrophic Bacteria as Revealed from Genome Analyses.</title>
        <authorList>
            <person name="Imhoff J.F."/>
            <person name="Rahn T."/>
            <person name="Kunzel S."/>
            <person name="Keller A."/>
            <person name="Neulinger S.C."/>
        </authorList>
    </citation>
    <scope>NUCLEOTIDE SEQUENCE</scope>
    <source>
        <strain evidence="3">DSM 11080</strain>
    </source>
</reference>
<dbReference type="Pfam" id="PF12146">
    <property type="entry name" value="Hydrolase_4"/>
    <property type="match status" value="1"/>
</dbReference>
<dbReference type="Proteomes" id="UP001296776">
    <property type="component" value="Unassembled WGS sequence"/>
</dbReference>
<dbReference type="Gene3D" id="3.40.50.1820">
    <property type="entry name" value="alpha/beta hydrolase"/>
    <property type="match status" value="1"/>
</dbReference>
<dbReference type="GO" id="GO:0016787">
    <property type="term" value="F:hydrolase activity"/>
    <property type="evidence" value="ECO:0007669"/>
    <property type="project" value="UniProtKB-KW"/>
</dbReference>
<comment type="caution">
    <text evidence="3">The sequence shown here is derived from an EMBL/GenBank/DDBJ whole genome shotgun (WGS) entry which is preliminary data.</text>
</comment>
<dbReference type="InterPro" id="IPR022742">
    <property type="entry name" value="Hydrolase_4"/>
</dbReference>
<feature type="domain" description="Serine aminopeptidase S33" evidence="2">
    <location>
        <begin position="18"/>
        <end position="255"/>
    </location>
</feature>
<protein>
    <submittedName>
        <fullName evidence="3">Alpha/beta hydrolase</fullName>
    </submittedName>
</protein>
<dbReference type="PANTHER" id="PTHR11614">
    <property type="entry name" value="PHOSPHOLIPASE-RELATED"/>
    <property type="match status" value="1"/>
</dbReference>
<gene>
    <name evidence="3" type="ORF">CKO40_11010</name>
</gene>